<keyword evidence="2" id="KW-1185">Reference proteome</keyword>
<evidence type="ECO:0000313" key="2">
    <source>
        <dbReference type="Proteomes" id="UP000499080"/>
    </source>
</evidence>
<accession>A0A4Y2H0U1</accession>
<proteinExistence type="predicted"/>
<name>A0A4Y2H0U1_ARAVE</name>
<gene>
    <name evidence="1" type="ORF">AVEN_153326_1</name>
</gene>
<dbReference type="AlphaFoldDB" id="A0A4Y2H0U1"/>
<protein>
    <submittedName>
        <fullName evidence="1">Uncharacterized protein</fullName>
    </submittedName>
</protein>
<dbReference type="Proteomes" id="UP000499080">
    <property type="component" value="Unassembled WGS sequence"/>
</dbReference>
<evidence type="ECO:0000313" key="1">
    <source>
        <dbReference type="EMBL" id="GBM58715.1"/>
    </source>
</evidence>
<sequence length="151" mass="17131">MSASAPLHRNAYLQFKLMKRAVVFPVGSLFEPLRCQILVIPRRAAVGRPRMFQLHINFNTQDIIGTKIRDGLQLLATKSTQLEINCINKIITSEEINCIVKIIAPEEINCIHELIASEEINCIDKIIASEEISCIYKIIASEEKIRSYFTS</sequence>
<organism evidence="1 2">
    <name type="scientific">Araneus ventricosus</name>
    <name type="common">Orbweaver spider</name>
    <name type="synonym">Epeira ventricosa</name>
    <dbReference type="NCBI Taxonomy" id="182803"/>
    <lineage>
        <taxon>Eukaryota</taxon>
        <taxon>Metazoa</taxon>
        <taxon>Ecdysozoa</taxon>
        <taxon>Arthropoda</taxon>
        <taxon>Chelicerata</taxon>
        <taxon>Arachnida</taxon>
        <taxon>Araneae</taxon>
        <taxon>Araneomorphae</taxon>
        <taxon>Entelegynae</taxon>
        <taxon>Araneoidea</taxon>
        <taxon>Araneidae</taxon>
        <taxon>Araneus</taxon>
    </lineage>
</organism>
<reference evidence="1 2" key="1">
    <citation type="journal article" date="2019" name="Sci. Rep.">
        <title>Orb-weaving spider Araneus ventricosus genome elucidates the spidroin gene catalogue.</title>
        <authorList>
            <person name="Kono N."/>
            <person name="Nakamura H."/>
            <person name="Ohtoshi R."/>
            <person name="Moran D.A.P."/>
            <person name="Shinohara A."/>
            <person name="Yoshida Y."/>
            <person name="Fujiwara M."/>
            <person name="Mori M."/>
            <person name="Tomita M."/>
            <person name="Arakawa K."/>
        </authorList>
    </citation>
    <scope>NUCLEOTIDE SEQUENCE [LARGE SCALE GENOMIC DNA]</scope>
</reference>
<dbReference type="EMBL" id="BGPR01001646">
    <property type="protein sequence ID" value="GBM58715.1"/>
    <property type="molecule type" value="Genomic_DNA"/>
</dbReference>
<comment type="caution">
    <text evidence="1">The sequence shown here is derived from an EMBL/GenBank/DDBJ whole genome shotgun (WGS) entry which is preliminary data.</text>
</comment>